<dbReference type="PANTHER" id="PTHR38011">
    <property type="entry name" value="DIHYDROFOLATE REDUCTASE FAMILY PROTEIN (AFU_ORTHOLOGUE AFUA_8G06820)"/>
    <property type="match status" value="1"/>
</dbReference>
<dbReference type="Gene3D" id="3.40.430.10">
    <property type="entry name" value="Dihydrofolate Reductase, subunit A"/>
    <property type="match status" value="1"/>
</dbReference>
<protein>
    <submittedName>
        <fullName evidence="2">Diacylglycerol kinase</fullName>
    </submittedName>
</protein>
<keyword evidence="3" id="KW-1185">Reference proteome</keyword>
<keyword evidence="2" id="KW-0808">Transferase</keyword>
<dbReference type="RefSeq" id="WP_016962182.1">
    <property type="nucleotide sequence ID" value="NZ_AJWN02000040.1"/>
</dbReference>
<dbReference type="InterPro" id="IPR002734">
    <property type="entry name" value="RibDG_C"/>
</dbReference>
<dbReference type="GO" id="GO:0009231">
    <property type="term" value="P:riboflavin biosynthetic process"/>
    <property type="evidence" value="ECO:0007669"/>
    <property type="project" value="InterPro"/>
</dbReference>
<evidence type="ECO:0000259" key="1">
    <source>
        <dbReference type="Pfam" id="PF01872"/>
    </source>
</evidence>
<proteinExistence type="predicted"/>
<dbReference type="SUPFAM" id="SSF53597">
    <property type="entry name" value="Dihydrofolate reductase-like"/>
    <property type="match status" value="1"/>
</dbReference>
<sequence length="177" mass="19811">MTNIVYIATSLDGYIADKNGGIEWLHSIPNPEGLDFGWAEFMQSVDALVMGRNTFETVCGFGIDWPYSKPVFVISHTLKCIPNAYEDKVFLVSGDIKEIVTNLNEQGYKTLYIDGGKTVQSFLEQDLIDELIVTQIPTLLGGGASLFGLLEQPQQYTLVKSEVLLNAMVKNHYRRVR</sequence>
<feature type="domain" description="Bacterial bifunctional deaminase-reductase C-terminal" evidence="1">
    <location>
        <begin position="4"/>
        <end position="168"/>
    </location>
</feature>
<evidence type="ECO:0000313" key="3">
    <source>
        <dbReference type="Proteomes" id="UP000095039"/>
    </source>
</evidence>
<dbReference type="EMBL" id="AJWN02000040">
    <property type="protein sequence ID" value="OEE62226.1"/>
    <property type="molecule type" value="Genomic_DNA"/>
</dbReference>
<gene>
    <name evidence="2" type="ORF">A1OK_01580</name>
</gene>
<dbReference type="AlphaFoldDB" id="A0A1E5C9T0"/>
<dbReference type="InterPro" id="IPR024072">
    <property type="entry name" value="DHFR-like_dom_sf"/>
</dbReference>
<dbReference type="InterPro" id="IPR050765">
    <property type="entry name" value="Riboflavin_Biosynth_HTPR"/>
</dbReference>
<reference evidence="2 3" key="1">
    <citation type="journal article" date="2012" name="Science">
        <title>Ecological populations of bacteria act as socially cohesive units of antibiotic production and resistance.</title>
        <authorList>
            <person name="Cordero O.X."/>
            <person name="Wildschutte H."/>
            <person name="Kirkup B."/>
            <person name="Proehl S."/>
            <person name="Ngo L."/>
            <person name="Hussain F."/>
            <person name="Le Roux F."/>
            <person name="Mincer T."/>
            <person name="Polz M.F."/>
        </authorList>
    </citation>
    <scope>NUCLEOTIDE SEQUENCE [LARGE SCALE GENOMIC DNA]</scope>
    <source>
        <strain evidence="2 3">FF-454</strain>
    </source>
</reference>
<organism evidence="2 3">
    <name type="scientific">Enterovibrio norvegicus FF-454</name>
    <dbReference type="NCBI Taxonomy" id="1185651"/>
    <lineage>
        <taxon>Bacteria</taxon>
        <taxon>Pseudomonadati</taxon>
        <taxon>Pseudomonadota</taxon>
        <taxon>Gammaproteobacteria</taxon>
        <taxon>Vibrionales</taxon>
        <taxon>Vibrionaceae</taxon>
        <taxon>Enterovibrio</taxon>
    </lineage>
</organism>
<dbReference type="GO" id="GO:0016301">
    <property type="term" value="F:kinase activity"/>
    <property type="evidence" value="ECO:0007669"/>
    <property type="project" value="UniProtKB-KW"/>
</dbReference>
<name>A0A1E5C9T0_9GAMM</name>
<accession>A0A1E5C9T0</accession>
<dbReference type="Pfam" id="PF01872">
    <property type="entry name" value="RibD_C"/>
    <property type="match status" value="1"/>
</dbReference>
<dbReference type="GO" id="GO:0008703">
    <property type="term" value="F:5-amino-6-(5-phosphoribosylamino)uracil reductase activity"/>
    <property type="evidence" value="ECO:0007669"/>
    <property type="project" value="InterPro"/>
</dbReference>
<evidence type="ECO:0000313" key="2">
    <source>
        <dbReference type="EMBL" id="OEE62226.1"/>
    </source>
</evidence>
<dbReference type="Proteomes" id="UP000095039">
    <property type="component" value="Unassembled WGS sequence"/>
</dbReference>
<keyword evidence="2" id="KW-0418">Kinase</keyword>
<dbReference type="PANTHER" id="PTHR38011:SF11">
    <property type="entry name" value="2,5-DIAMINO-6-RIBOSYLAMINO-4(3H)-PYRIMIDINONE 5'-PHOSPHATE REDUCTASE"/>
    <property type="match status" value="1"/>
</dbReference>
<comment type="caution">
    <text evidence="2">The sequence shown here is derived from an EMBL/GenBank/DDBJ whole genome shotgun (WGS) entry which is preliminary data.</text>
</comment>